<accession>A0A8K0QW34</accession>
<dbReference type="EMBL" id="JAGMVJ010000019">
    <property type="protein sequence ID" value="KAH7076088.1"/>
    <property type="molecule type" value="Genomic_DNA"/>
</dbReference>
<protein>
    <recommendedName>
        <fullName evidence="4">Extracellular membrane protein CFEM domain-containing protein</fullName>
    </recommendedName>
</protein>
<organism evidence="2 3">
    <name type="scientific">Paraphoma chrysanthemicola</name>
    <dbReference type="NCBI Taxonomy" id="798071"/>
    <lineage>
        <taxon>Eukaryota</taxon>
        <taxon>Fungi</taxon>
        <taxon>Dikarya</taxon>
        <taxon>Ascomycota</taxon>
        <taxon>Pezizomycotina</taxon>
        <taxon>Dothideomycetes</taxon>
        <taxon>Pleosporomycetidae</taxon>
        <taxon>Pleosporales</taxon>
        <taxon>Pleosporineae</taxon>
        <taxon>Phaeosphaeriaceae</taxon>
        <taxon>Paraphoma</taxon>
    </lineage>
</organism>
<comment type="caution">
    <text evidence="2">The sequence shown here is derived from an EMBL/GenBank/DDBJ whole genome shotgun (WGS) entry which is preliminary data.</text>
</comment>
<dbReference type="AlphaFoldDB" id="A0A8K0QW34"/>
<evidence type="ECO:0000313" key="3">
    <source>
        <dbReference type="Proteomes" id="UP000813461"/>
    </source>
</evidence>
<keyword evidence="1" id="KW-0732">Signal</keyword>
<gene>
    <name evidence="2" type="ORF">FB567DRAFT_535429</name>
</gene>
<dbReference type="Proteomes" id="UP000813461">
    <property type="component" value="Unassembled WGS sequence"/>
</dbReference>
<sequence>MQFFTTIALAALALTASACKCVQGGTNDAATATCCTSLGGRQEGNDCVADTISEELSDFRQCCRNQDPSGELTSDCDFPTKRDENSAAIKKRAPKVVEVRSAGAIMTVVS</sequence>
<evidence type="ECO:0008006" key="4">
    <source>
        <dbReference type="Google" id="ProtNLM"/>
    </source>
</evidence>
<feature type="signal peptide" evidence="1">
    <location>
        <begin position="1"/>
        <end position="18"/>
    </location>
</feature>
<dbReference type="OrthoDB" id="3624704at2759"/>
<reference evidence="2" key="1">
    <citation type="journal article" date="2021" name="Nat. Commun.">
        <title>Genetic determinants of endophytism in the Arabidopsis root mycobiome.</title>
        <authorList>
            <person name="Mesny F."/>
            <person name="Miyauchi S."/>
            <person name="Thiergart T."/>
            <person name="Pickel B."/>
            <person name="Atanasova L."/>
            <person name="Karlsson M."/>
            <person name="Huettel B."/>
            <person name="Barry K.W."/>
            <person name="Haridas S."/>
            <person name="Chen C."/>
            <person name="Bauer D."/>
            <person name="Andreopoulos W."/>
            <person name="Pangilinan J."/>
            <person name="LaButti K."/>
            <person name="Riley R."/>
            <person name="Lipzen A."/>
            <person name="Clum A."/>
            <person name="Drula E."/>
            <person name="Henrissat B."/>
            <person name="Kohler A."/>
            <person name="Grigoriev I.V."/>
            <person name="Martin F.M."/>
            <person name="Hacquard S."/>
        </authorList>
    </citation>
    <scope>NUCLEOTIDE SEQUENCE</scope>
    <source>
        <strain evidence="2">MPI-SDFR-AT-0120</strain>
    </source>
</reference>
<keyword evidence="3" id="KW-1185">Reference proteome</keyword>
<feature type="chain" id="PRO_5035473233" description="Extracellular membrane protein CFEM domain-containing protein" evidence="1">
    <location>
        <begin position="19"/>
        <end position="110"/>
    </location>
</feature>
<evidence type="ECO:0000256" key="1">
    <source>
        <dbReference type="SAM" id="SignalP"/>
    </source>
</evidence>
<proteinExistence type="predicted"/>
<evidence type="ECO:0000313" key="2">
    <source>
        <dbReference type="EMBL" id="KAH7076088.1"/>
    </source>
</evidence>
<name>A0A8K0QW34_9PLEO</name>